<accession>A0A077ZV22</accession>
<keyword evidence="3" id="KW-1185">Reference proteome</keyword>
<dbReference type="Proteomes" id="UP000039865">
    <property type="component" value="Unassembled WGS sequence"/>
</dbReference>
<protein>
    <submittedName>
        <fullName evidence="2">Uncharacterized protein</fullName>
    </submittedName>
</protein>
<evidence type="ECO:0000313" key="3">
    <source>
        <dbReference type="Proteomes" id="UP000039865"/>
    </source>
</evidence>
<sequence>MIQLMILQIPKKSQLKQDSEQMQIKQSSLYQSVFQIKSRMEELQQFYDDNIDDQKVFFFEKLRLKLKKALHSKTNRIHGAGIGRPNQISSQQQQQLSSQGIRSGDNIISSNQILSSQQRLFHNQIYENDDDDLDHSQNHLITNNNNYYDDENQNQIIRDEYGDENPYDDQNDDGGNFNGAGRGLNGYGDDKHFEKIQEEEEEDGSANQSMEQQFNDQNLQNSIQLLQRNQLNGINQNFEQRQGSNNNVANGQNNQNQPSQWQELIFRIKLTQQEYDMFLREKAKRLAVK</sequence>
<dbReference type="EMBL" id="CCKQ01002631">
    <property type="protein sequence ID" value="CDW73740.1"/>
    <property type="molecule type" value="Genomic_DNA"/>
</dbReference>
<feature type="compositionally biased region" description="Low complexity" evidence="1">
    <location>
        <begin position="87"/>
        <end position="99"/>
    </location>
</feature>
<feature type="region of interest" description="Disordered" evidence="1">
    <location>
        <begin position="128"/>
        <end position="190"/>
    </location>
</feature>
<name>A0A077ZV22_STYLE</name>
<dbReference type="AlphaFoldDB" id="A0A077ZV22"/>
<evidence type="ECO:0000256" key="1">
    <source>
        <dbReference type="SAM" id="MobiDB-lite"/>
    </source>
</evidence>
<dbReference type="InParanoid" id="A0A077ZV22"/>
<organism evidence="2 3">
    <name type="scientific">Stylonychia lemnae</name>
    <name type="common">Ciliate</name>
    <dbReference type="NCBI Taxonomy" id="5949"/>
    <lineage>
        <taxon>Eukaryota</taxon>
        <taxon>Sar</taxon>
        <taxon>Alveolata</taxon>
        <taxon>Ciliophora</taxon>
        <taxon>Intramacronucleata</taxon>
        <taxon>Spirotrichea</taxon>
        <taxon>Stichotrichia</taxon>
        <taxon>Sporadotrichida</taxon>
        <taxon>Oxytrichidae</taxon>
        <taxon>Stylonychinae</taxon>
        <taxon>Stylonychia</taxon>
    </lineage>
</organism>
<proteinExistence type="predicted"/>
<evidence type="ECO:0000313" key="2">
    <source>
        <dbReference type="EMBL" id="CDW73740.1"/>
    </source>
</evidence>
<reference evidence="2 3" key="1">
    <citation type="submission" date="2014-06" db="EMBL/GenBank/DDBJ databases">
        <authorList>
            <person name="Swart Estienne"/>
        </authorList>
    </citation>
    <scope>NUCLEOTIDE SEQUENCE [LARGE SCALE GENOMIC DNA]</scope>
    <source>
        <strain evidence="2 3">130c</strain>
    </source>
</reference>
<feature type="compositionally biased region" description="Acidic residues" evidence="1">
    <location>
        <begin position="161"/>
        <end position="172"/>
    </location>
</feature>
<feature type="region of interest" description="Disordered" evidence="1">
    <location>
        <begin position="77"/>
        <end position="103"/>
    </location>
</feature>
<gene>
    <name evidence="2" type="primary">Contig12509.g13349</name>
    <name evidence="2" type="ORF">STYLEM_2727</name>
</gene>
<feature type="compositionally biased region" description="Gly residues" evidence="1">
    <location>
        <begin position="176"/>
        <end position="186"/>
    </location>
</feature>